<dbReference type="Proteomes" id="UP000483078">
    <property type="component" value="Unassembled WGS sequence"/>
</dbReference>
<protein>
    <submittedName>
        <fullName evidence="6">LysR family transcriptional regulator</fullName>
    </submittedName>
</protein>
<sequence>MIRTEALRTFVTVAECGNIRDAAETLCRTQSAVSMTLKQLEGQLDGALFESDRKSKLTDLGQFVHDVAATLVRDHDNAVDLITGYARGRSGRLRIASVPSVAALILPEVIQGFTRDRPSARIDLFDTDSSTVRRMLAQGRADIGLGSPSDKPEGLSDTALFTDPLHLVCRADDPLAARRAPVEWGHLDGGALILNETLRGLGSADFLALADKARLSVRNVTSLLAMVRAGAGVTILPGLATRTLPEGLIALPLADPACVRQVSLLHRDGVTQSPVNTAFSTHLEASLAVMAQALGVSLPDRPAAQ</sequence>
<evidence type="ECO:0000256" key="3">
    <source>
        <dbReference type="ARBA" id="ARBA00023125"/>
    </source>
</evidence>
<accession>A0A7C9L996</accession>
<evidence type="ECO:0000256" key="2">
    <source>
        <dbReference type="ARBA" id="ARBA00023015"/>
    </source>
</evidence>
<dbReference type="GO" id="GO:0003700">
    <property type="term" value="F:DNA-binding transcription factor activity"/>
    <property type="evidence" value="ECO:0007669"/>
    <property type="project" value="InterPro"/>
</dbReference>
<comment type="caution">
    <text evidence="6">The sequence shown here is derived from an EMBL/GenBank/DDBJ whole genome shotgun (WGS) entry which is preliminary data.</text>
</comment>
<reference evidence="6 7" key="1">
    <citation type="submission" date="2019-06" db="EMBL/GenBank/DDBJ databases">
        <title>Enrichment of Autotrophic Halophilic Microorganisms from Red Sea Brine Pool Using Microbial Electrosynthesis System.</title>
        <authorList>
            <person name="Alqahtani M.F."/>
            <person name="Bajracharya S."/>
            <person name="Katuri K.P."/>
            <person name="Ali M."/>
            <person name="Saikaly P.E."/>
        </authorList>
    </citation>
    <scope>NUCLEOTIDE SEQUENCE [LARGE SCALE GENOMIC DNA]</scope>
    <source>
        <strain evidence="6">MES6</strain>
    </source>
</reference>
<feature type="domain" description="HTH lysR-type" evidence="5">
    <location>
        <begin position="2"/>
        <end position="58"/>
    </location>
</feature>
<evidence type="ECO:0000259" key="5">
    <source>
        <dbReference type="PROSITE" id="PS50931"/>
    </source>
</evidence>
<keyword evidence="4" id="KW-0804">Transcription</keyword>
<dbReference type="InterPro" id="IPR005119">
    <property type="entry name" value="LysR_subst-bd"/>
</dbReference>
<evidence type="ECO:0000256" key="1">
    <source>
        <dbReference type="ARBA" id="ARBA00009437"/>
    </source>
</evidence>
<dbReference type="RefSeq" id="WP_273250383.1">
    <property type="nucleotide sequence ID" value="NZ_VENJ01000019.1"/>
</dbReference>
<dbReference type="Gene3D" id="1.10.10.10">
    <property type="entry name" value="Winged helix-like DNA-binding domain superfamily/Winged helix DNA-binding domain"/>
    <property type="match status" value="1"/>
</dbReference>
<evidence type="ECO:0000313" key="7">
    <source>
        <dbReference type="Proteomes" id="UP000483078"/>
    </source>
</evidence>
<dbReference type="InterPro" id="IPR036388">
    <property type="entry name" value="WH-like_DNA-bd_sf"/>
</dbReference>
<dbReference type="SUPFAM" id="SSF53850">
    <property type="entry name" value="Periplasmic binding protein-like II"/>
    <property type="match status" value="1"/>
</dbReference>
<dbReference type="InterPro" id="IPR036390">
    <property type="entry name" value="WH_DNA-bd_sf"/>
</dbReference>
<dbReference type="InterPro" id="IPR000847">
    <property type="entry name" value="LysR_HTH_N"/>
</dbReference>
<evidence type="ECO:0000313" key="6">
    <source>
        <dbReference type="EMBL" id="MTJ05574.1"/>
    </source>
</evidence>
<proteinExistence type="inferred from homology"/>
<organism evidence="6 7">
    <name type="scientific">Sediminimonas qiaohouensis</name>
    <dbReference type="NCBI Taxonomy" id="552061"/>
    <lineage>
        <taxon>Bacteria</taxon>
        <taxon>Pseudomonadati</taxon>
        <taxon>Pseudomonadota</taxon>
        <taxon>Alphaproteobacteria</taxon>
        <taxon>Rhodobacterales</taxon>
        <taxon>Roseobacteraceae</taxon>
        <taxon>Sediminimonas</taxon>
    </lineage>
</organism>
<dbReference type="EMBL" id="VENJ01000019">
    <property type="protein sequence ID" value="MTJ05574.1"/>
    <property type="molecule type" value="Genomic_DNA"/>
</dbReference>
<dbReference type="AlphaFoldDB" id="A0A7C9L996"/>
<dbReference type="GO" id="GO:0003677">
    <property type="term" value="F:DNA binding"/>
    <property type="evidence" value="ECO:0007669"/>
    <property type="project" value="UniProtKB-KW"/>
</dbReference>
<dbReference type="PANTHER" id="PTHR30346:SF17">
    <property type="entry name" value="LYSR FAMILY TRANSCRIPTIONAL REGULATOR"/>
    <property type="match status" value="1"/>
</dbReference>
<dbReference type="GO" id="GO:0032993">
    <property type="term" value="C:protein-DNA complex"/>
    <property type="evidence" value="ECO:0007669"/>
    <property type="project" value="TreeGrafter"/>
</dbReference>
<comment type="similarity">
    <text evidence="1">Belongs to the LysR transcriptional regulatory family.</text>
</comment>
<dbReference type="PROSITE" id="PS50931">
    <property type="entry name" value="HTH_LYSR"/>
    <property type="match status" value="1"/>
</dbReference>
<dbReference type="PANTHER" id="PTHR30346">
    <property type="entry name" value="TRANSCRIPTIONAL DUAL REGULATOR HCAR-RELATED"/>
    <property type="match status" value="1"/>
</dbReference>
<dbReference type="Pfam" id="PF00126">
    <property type="entry name" value="HTH_1"/>
    <property type="match status" value="1"/>
</dbReference>
<keyword evidence="3" id="KW-0238">DNA-binding</keyword>
<dbReference type="Pfam" id="PF03466">
    <property type="entry name" value="LysR_substrate"/>
    <property type="match status" value="1"/>
</dbReference>
<evidence type="ECO:0000256" key="4">
    <source>
        <dbReference type="ARBA" id="ARBA00023163"/>
    </source>
</evidence>
<keyword evidence="2" id="KW-0805">Transcription regulation</keyword>
<gene>
    <name evidence="6" type="ORF">FH759_12880</name>
</gene>
<dbReference type="Gene3D" id="3.40.190.10">
    <property type="entry name" value="Periplasmic binding protein-like II"/>
    <property type="match status" value="2"/>
</dbReference>
<dbReference type="SUPFAM" id="SSF46785">
    <property type="entry name" value="Winged helix' DNA-binding domain"/>
    <property type="match status" value="1"/>
</dbReference>
<name>A0A7C9L996_9RHOB</name>